<dbReference type="EMBL" id="JACWMT010000002">
    <property type="protein sequence ID" value="MBD1270886.1"/>
    <property type="molecule type" value="Genomic_DNA"/>
</dbReference>
<feature type="transmembrane region" description="Helical" evidence="1">
    <location>
        <begin position="795"/>
        <end position="812"/>
    </location>
</feature>
<dbReference type="AlphaFoldDB" id="A0A8I0FXP4"/>
<feature type="transmembrane region" description="Helical" evidence="1">
    <location>
        <begin position="94"/>
        <end position="114"/>
    </location>
</feature>
<evidence type="ECO:0000313" key="3">
    <source>
        <dbReference type="EMBL" id="NYI38277.1"/>
    </source>
</evidence>
<evidence type="ECO:0000313" key="2">
    <source>
        <dbReference type="EMBL" id="MBD1270886.1"/>
    </source>
</evidence>
<accession>A0A8I0FXP4</accession>
<keyword evidence="1" id="KW-0812">Transmembrane</keyword>
<dbReference type="RefSeq" id="WP_179424838.1">
    <property type="nucleotide sequence ID" value="NZ_BAAAMP010000001.1"/>
</dbReference>
<organism evidence="2 5">
    <name type="scientific">Aeromicrobium tamlense</name>
    <dbReference type="NCBI Taxonomy" id="375541"/>
    <lineage>
        <taxon>Bacteria</taxon>
        <taxon>Bacillati</taxon>
        <taxon>Actinomycetota</taxon>
        <taxon>Actinomycetes</taxon>
        <taxon>Propionibacteriales</taxon>
        <taxon>Nocardioidaceae</taxon>
        <taxon>Aeromicrobium</taxon>
    </lineage>
</organism>
<evidence type="ECO:0000256" key="1">
    <source>
        <dbReference type="SAM" id="Phobius"/>
    </source>
</evidence>
<feature type="transmembrane region" description="Helical" evidence="1">
    <location>
        <begin position="433"/>
        <end position="451"/>
    </location>
</feature>
<evidence type="ECO:0000313" key="4">
    <source>
        <dbReference type="Proteomes" id="UP000587211"/>
    </source>
</evidence>
<dbReference type="Proteomes" id="UP000659061">
    <property type="component" value="Unassembled WGS sequence"/>
</dbReference>
<feature type="transmembrane region" description="Helical" evidence="1">
    <location>
        <begin position="563"/>
        <end position="581"/>
    </location>
</feature>
<feature type="transmembrane region" description="Helical" evidence="1">
    <location>
        <begin position="385"/>
        <end position="406"/>
    </location>
</feature>
<evidence type="ECO:0008006" key="6">
    <source>
        <dbReference type="Google" id="ProtNLM"/>
    </source>
</evidence>
<feature type="transmembrane region" description="Helical" evidence="1">
    <location>
        <begin position="181"/>
        <end position="200"/>
    </location>
</feature>
<keyword evidence="4" id="KW-1185">Reference proteome</keyword>
<feature type="transmembrane region" description="Helical" evidence="1">
    <location>
        <begin position="644"/>
        <end position="661"/>
    </location>
</feature>
<feature type="transmembrane region" description="Helical" evidence="1">
    <location>
        <begin position="267"/>
        <end position="288"/>
    </location>
</feature>
<feature type="transmembrane region" description="Helical" evidence="1">
    <location>
        <begin position="354"/>
        <end position="373"/>
    </location>
</feature>
<keyword evidence="1" id="KW-0472">Membrane</keyword>
<feature type="transmembrane region" description="Helical" evidence="1">
    <location>
        <begin position="327"/>
        <end position="348"/>
    </location>
</feature>
<evidence type="ECO:0000313" key="5">
    <source>
        <dbReference type="Proteomes" id="UP000659061"/>
    </source>
</evidence>
<feature type="transmembrane region" description="Helical" evidence="1">
    <location>
        <begin position="512"/>
        <end position="529"/>
    </location>
</feature>
<name>A0A8I0FXP4_9ACTN</name>
<dbReference type="Proteomes" id="UP000587211">
    <property type="component" value="Unassembled WGS sequence"/>
</dbReference>
<feature type="transmembrane region" description="Helical" evidence="1">
    <location>
        <begin position="593"/>
        <end position="613"/>
    </location>
</feature>
<dbReference type="NCBIfam" id="NF047321">
    <property type="entry name" value="SCO7613_CTERM"/>
    <property type="match status" value="1"/>
</dbReference>
<sequence length="830" mass="85485">MTYADPHACPACRGPIGGVDTCPRCGFVLGSPEAQRLWGLFLEADRLVAQGRARQGATAAEVTAPVAATPAATPTSPMPAAVVRPVRTWSTGSLLLGLGAVCLIVAAIIFATVAWGSLGILGRALILLAVTALVGATASWATRRGLVGTAEALWTVFLGLVTVDFLAAVAEGLFGLSWSDFALVSVIWTAVLVGAGVAIVRWARPRLDRDLITPQLAGGFAPFVSAPAVMIRLGDLGEGDHWFWAAAAALVLPLAVVAVAHRTRLRWMLWPSALLALLLTAVLVVLAIDSALGGSRVLTPSDALPALVLAAVAVAGARLVPPLRAWLNAFAVVAVLFLVGVAFDGWAWSADLDTTAAGLVAVAVAVAVLAALVTRPDLWSLGVRWGAVVAGAGVLLWCGAASTATLERTDRAGWFSSPRDLWIRPADMTITEGWWVLAVALPLIVAWLATARWPAPRLLPDEWRVPVAEIAAGAAVVTAVAASSLPFLVHAITLVVVGVVLAVVLRTARWELSIVPVAVVALAMVVVPLGGPSTAWAWGLAAVGALACAAVGLDEDPPGPRRLVSAGAAGLAAFAIVATVAQVADLADVAPEAWGVVVFGVAAGLLLLTLALDELPWHRTAVEVVVAATLFVCVVRDGDDLARVALLLTIGAVGTAIVGLLDDDRTYLRWVALGLTGGAWVARLAASEVDTIEAYTAPFAVAVLAAGWWRLRTDPESRTWTALTPGLVLALLPSLPQALDEPTSLRAALLALVAAAVLGAGVVLRWGAPVIAGAAVLLLLVLANVGPTALGLPRWILIAAAGLVLLLVGTTWEKRVAEGRALVARLGALR</sequence>
<feature type="transmembrane region" description="Helical" evidence="1">
    <location>
        <begin position="242"/>
        <end position="260"/>
    </location>
</feature>
<protein>
    <recommendedName>
        <fullName evidence="6">DUF2157 domain-containing protein</fullName>
    </recommendedName>
</protein>
<keyword evidence="1" id="KW-1133">Transmembrane helix</keyword>
<feature type="transmembrane region" description="Helical" evidence="1">
    <location>
        <begin position="212"/>
        <end position="230"/>
    </location>
</feature>
<feature type="transmembrane region" description="Helical" evidence="1">
    <location>
        <begin position="463"/>
        <end position="481"/>
    </location>
</feature>
<dbReference type="InterPro" id="IPR058062">
    <property type="entry name" value="SCO7613_C"/>
</dbReference>
<comment type="caution">
    <text evidence="2">The sequence shown here is derived from an EMBL/GenBank/DDBJ whole genome shotgun (WGS) entry which is preliminary data.</text>
</comment>
<dbReference type="EMBL" id="JACBZN010000001">
    <property type="protein sequence ID" value="NYI38277.1"/>
    <property type="molecule type" value="Genomic_DNA"/>
</dbReference>
<reference evidence="3 4" key="1">
    <citation type="submission" date="2020-07" db="EMBL/GenBank/DDBJ databases">
        <title>Sequencing the genomes of 1000 actinobacteria strains.</title>
        <authorList>
            <person name="Klenk H.-P."/>
        </authorList>
    </citation>
    <scope>NUCLEOTIDE SEQUENCE [LARGE SCALE GENOMIC DNA]</scope>
    <source>
        <strain evidence="3 4">DSM 19087</strain>
    </source>
</reference>
<feature type="transmembrane region" description="Helical" evidence="1">
    <location>
        <begin position="745"/>
        <end position="764"/>
    </location>
</feature>
<feature type="transmembrane region" description="Helical" evidence="1">
    <location>
        <begin position="153"/>
        <end position="175"/>
    </location>
</feature>
<feature type="transmembrane region" description="Helical" evidence="1">
    <location>
        <begin position="303"/>
        <end position="320"/>
    </location>
</feature>
<reference evidence="2" key="2">
    <citation type="submission" date="2020-09" db="EMBL/GenBank/DDBJ databases">
        <title>Novel species in genus Aeromicrobium.</title>
        <authorList>
            <person name="Zhang G."/>
        </authorList>
    </citation>
    <scope>NUCLEOTIDE SEQUENCE</scope>
    <source>
        <strain evidence="2">SSW1-57</strain>
    </source>
</reference>
<feature type="transmembrane region" description="Helical" evidence="1">
    <location>
        <begin position="487"/>
        <end position="505"/>
    </location>
</feature>
<gene>
    <name evidence="3" type="ORF">BJ975_001652</name>
    <name evidence="2" type="ORF">IDH50_11640</name>
</gene>
<proteinExistence type="predicted"/>
<feature type="transmembrane region" description="Helical" evidence="1">
    <location>
        <begin position="771"/>
        <end position="789"/>
    </location>
</feature>
<feature type="transmembrane region" description="Helical" evidence="1">
    <location>
        <begin position="120"/>
        <end position="141"/>
    </location>
</feature>
<feature type="transmembrane region" description="Helical" evidence="1">
    <location>
        <begin position="535"/>
        <end position="551"/>
    </location>
</feature>